<organism evidence="2">
    <name type="scientific">Hirudo verbana</name>
    <dbReference type="NCBI Taxonomy" id="311461"/>
    <lineage>
        <taxon>Eukaryota</taxon>
        <taxon>Metazoa</taxon>
        <taxon>Spiralia</taxon>
        <taxon>Lophotrochozoa</taxon>
        <taxon>Annelida</taxon>
        <taxon>Clitellata</taxon>
        <taxon>Hirudinea</taxon>
        <taxon>Hirudinida</taxon>
        <taxon>Hirudiniformes</taxon>
        <taxon>Hirudinidae</taxon>
        <taxon>Hirudo</taxon>
    </lineage>
</organism>
<reference evidence="2" key="2">
    <citation type="submission" date="2017-03" db="EMBL/GenBank/DDBJ databases">
        <authorList>
            <person name="Afonso C.L."/>
            <person name="Miller P.J."/>
            <person name="Scott M.A."/>
            <person name="Spackman E."/>
            <person name="Goraichik I."/>
            <person name="Dimitrov K.M."/>
            <person name="Suarez D.L."/>
            <person name="Swayne D.E."/>
        </authorList>
    </citation>
    <scope>NUCLEOTIDE SEQUENCE</scope>
    <source>
        <tissue evidence="2">CNS</tissue>
    </source>
</reference>
<dbReference type="EMBL" id="KY707892">
    <property type="protein sequence ID" value="ASL69994.1"/>
    <property type="molecule type" value="mRNA"/>
</dbReference>
<proteinExistence type="evidence at transcript level"/>
<accession>A0A221C9G6</accession>
<keyword evidence="1" id="KW-0732">Signal</keyword>
<dbReference type="AlphaFoldDB" id="A0A221C9G6"/>
<evidence type="ECO:0000256" key="1">
    <source>
        <dbReference type="SAM" id="SignalP"/>
    </source>
</evidence>
<protein>
    <submittedName>
        <fullName evidence="2">Sex peptide 2A</fullName>
    </submittedName>
</protein>
<sequence length="94" mass="11139">MVQHSYHSSYFLLLTLIFLAALSHKEVTANVALRPYQLDGDYNHGYRRYSIFRRQSKGDTGFRTDLGKRFSDGIVQAPMKYLRYTHRTFMHNYV</sequence>
<feature type="signal peptide" evidence="1">
    <location>
        <begin position="1"/>
        <end position="29"/>
    </location>
</feature>
<reference evidence="2" key="1">
    <citation type="journal article" date="2017" name="Anal. Chem.">
        <title>Top-Down Atmospheric Ionization Mass Spectrometry Microscopy Combined With Proteogenomics.</title>
        <authorList>
            <person name="Hsu C.C."/>
            <person name="Baker M.W."/>
            <person name="Gaasterland T."/>
            <person name="Meehan M.J."/>
            <person name="Macagno E.R."/>
            <person name="Dorrestein P.C."/>
        </authorList>
    </citation>
    <scope>NUCLEOTIDE SEQUENCE</scope>
    <source>
        <tissue evidence="2">CNS</tissue>
    </source>
</reference>
<feature type="chain" id="PRO_5012488255" evidence="1">
    <location>
        <begin position="30"/>
        <end position="94"/>
    </location>
</feature>
<evidence type="ECO:0000313" key="2">
    <source>
        <dbReference type="EMBL" id="ASL69994.1"/>
    </source>
</evidence>
<name>A0A221C9G6_9ANNE</name>